<keyword evidence="5" id="KW-1185">Reference proteome</keyword>
<dbReference type="GO" id="GO:0004713">
    <property type="term" value="F:protein tyrosine kinase activity"/>
    <property type="evidence" value="ECO:0007669"/>
    <property type="project" value="TreeGrafter"/>
</dbReference>
<feature type="coiled-coil region" evidence="1">
    <location>
        <begin position="216"/>
        <end position="257"/>
    </location>
</feature>
<protein>
    <submittedName>
        <fullName evidence="4">Uncharacterized protein</fullName>
    </submittedName>
</protein>
<evidence type="ECO:0000256" key="1">
    <source>
        <dbReference type="SAM" id="Coils"/>
    </source>
</evidence>
<keyword evidence="3" id="KW-0472">Membrane</keyword>
<dbReference type="Proteomes" id="UP000245168">
    <property type="component" value="Unassembled WGS sequence"/>
</dbReference>
<evidence type="ECO:0000313" key="5">
    <source>
        <dbReference type="Proteomes" id="UP000245168"/>
    </source>
</evidence>
<name>A0A2U2BV49_9PROT</name>
<dbReference type="InterPro" id="IPR050445">
    <property type="entry name" value="Bact_polysacc_biosynth/exp"/>
</dbReference>
<accession>A0A2U2BV49</accession>
<sequence>MNGEGGEYGVGAGRDGSRPDSPLGRFVDGALSQASLLVLVFLVLAAPLCAGAWFLFKPGPDAVVAEPGRAFGEGRGRLAAAESALDDAEAALRTFLDEEGVADFTTERRLALEHAARLETRLAEARSDRAAAHALRDALDARIAELPEEITLSTENALGERLLALEARRAELLSRYEDDAAPVGVVDREIAALRAFIEAGAGERAGRRRTGPNPVRQELVAEVARTRSRLAGMESQINRLEQEVEAAREAVDRFVAKSAEHERLARAVARRRAALAAAQAAAPGRAGGSGGRPVEPDLSAYAGVASGAAAALFASGLVAFVVAGLVGREPPPEPPRTPSPSPRPPAASQRGRSRRTPGDEPELSAPVLARLPEQPA</sequence>
<dbReference type="PANTHER" id="PTHR32309:SF13">
    <property type="entry name" value="FERRIC ENTEROBACTIN TRANSPORT PROTEIN FEPE"/>
    <property type="match status" value="1"/>
</dbReference>
<dbReference type="AlphaFoldDB" id="A0A2U2BV49"/>
<dbReference type="EMBL" id="QEXV01000002">
    <property type="protein sequence ID" value="PWE17888.1"/>
    <property type="molecule type" value="Genomic_DNA"/>
</dbReference>
<keyword evidence="3" id="KW-0812">Transmembrane</keyword>
<gene>
    <name evidence="4" type="ORF">DDZ18_04750</name>
</gene>
<comment type="caution">
    <text evidence="4">The sequence shown here is derived from an EMBL/GenBank/DDBJ whole genome shotgun (WGS) entry which is preliminary data.</text>
</comment>
<feature type="region of interest" description="Disordered" evidence="2">
    <location>
        <begin position="327"/>
        <end position="376"/>
    </location>
</feature>
<evidence type="ECO:0000256" key="2">
    <source>
        <dbReference type="SAM" id="MobiDB-lite"/>
    </source>
</evidence>
<feature type="compositionally biased region" description="Pro residues" evidence="2">
    <location>
        <begin position="332"/>
        <end position="345"/>
    </location>
</feature>
<dbReference type="RefSeq" id="WP_109252242.1">
    <property type="nucleotide sequence ID" value="NZ_QEXV01000002.1"/>
</dbReference>
<dbReference type="PANTHER" id="PTHR32309">
    <property type="entry name" value="TYROSINE-PROTEIN KINASE"/>
    <property type="match status" value="1"/>
</dbReference>
<keyword evidence="1" id="KW-0175">Coiled coil</keyword>
<evidence type="ECO:0000313" key="4">
    <source>
        <dbReference type="EMBL" id="PWE17888.1"/>
    </source>
</evidence>
<evidence type="ECO:0000256" key="3">
    <source>
        <dbReference type="SAM" id="Phobius"/>
    </source>
</evidence>
<keyword evidence="3" id="KW-1133">Transmembrane helix</keyword>
<reference evidence="5" key="1">
    <citation type="submission" date="2018-05" db="EMBL/GenBank/DDBJ databases">
        <authorList>
            <person name="Liu B.-T."/>
        </authorList>
    </citation>
    <scope>NUCLEOTIDE SEQUENCE [LARGE SCALE GENOMIC DNA]</scope>
    <source>
        <strain evidence="5">WD6-1</strain>
    </source>
</reference>
<organism evidence="4 5">
    <name type="scientific">Marinicauda salina</name>
    <dbReference type="NCBI Taxonomy" id="2135793"/>
    <lineage>
        <taxon>Bacteria</taxon>
        <taxon>Pseudomonadati</taxon>
        <taxon>Pseudomonadota</taxon>
        <taxon>Alphaproteobacteria</taxon>
        <taxon>Maricaulales</taxon>
        <taxon>Maricaulaceae</taxon>
        <taxon>Marinicauda</taxon>
    </lineage>
</organism>
<dbReference type="OrthoDB" id="7250902at2"/>
<dbReference type="GO" id="GO:0005886">
    <property type="term" value="C:plasma membrane"/>
    <property type="evidence" value="ECO:0007669"/>
    <property type="project" value="TreeGrafter"/>
</dbReference>
<feature type="transmembrane region" description="Helical" evidence="3">
    <location>
        <begin position="34"/>
        <end position="56"/>
    </location>
</feature>
<proteinExistence type="predicted"/>